<evidence type="ECO:0000313" key="3">
    <source>
        <dbReference type="Proteomes" id="UP000092643"/>
    </source>
</evidence>
<reference evidence="2 3" key="1">
    <citation type="submission" date="2014-11" db="EMBL/GenBank/DDBJ databases">
        <title>Pan-genome of Gallibacterium spp.</title>
        <authorList>
            <person name="Kudirkiene E."/>
            <person name="Bojesen A.M."/>
        </authorList>
    </citation>
    <scope>NUCLEOTIDE SEQUENCE [LARGE SCALE GENOMIC DNA]</scope>
    <source>
        <strain evidence="2 3">F 279</strain>
    </source>
</reference>
<dbReference type="EMBL" id="JTJO01000034">
    <property type="protein sequence ID" value="OBW98272.1"/>
    <property type="molecule type" value="Genomic_DNA"/>
</dbReference>
<keyword evidence="1" id="KW-0812">Transmembrane</keyword>
<feature type="transmembrane region" description="Helical" evidence="1">
    <location>
        <begin position="37"/>
        <end position="55"/>
    </location>
</feature>
<evidence type="ECO:0000256" key="1">
    <source>
        <dbReference type="SAM" id="Phobius"/>
    </source>
</evidence>
<sequence length="60" mass="6765">MFILFIVLYMISGASFLMAVFAFIGHREDYISGLQHLLLSLLTAISGTYSLMQFLTHYSA</sequence>
<name>A0A1A7P725_9PAST</name>
<accession>A0A1A7P725</accession>
<gene>
    <name evidence="2" type="ORF">QV03_07770</name>
</gene>
<dbReference type="Proteomes" id="UP000092643">
    <property type="component" value="Unassembled WGS sequence"/>
</dbReference>
<keyword evidence="1" id="KW-0472">Membrane</keyword>
<evidence type="ECO:0000313" key="2">
    <source>
        <dbReference type="EMBL" id="OBW98272.1"/>
    </source>
</evidence>
<organism evidence="2 3">
    <name type="scientific">Gallibacterium anatis</name>
    <dbReference type="NCBI Taxonomy" id="750"/>
    <lineage>
        <taxon>Bacteria</taxon>
        <taxon>Pseudomonadati</taxon>
        <taxon>Pseudomonadota</taxon>
        <taxon>Gammaproteobacteria</taxon>
        <taxon>Pasteurellales</taxon>
        <taxon>Pasteurellaceae</taxon>
        <taxon>Gallibacterium</taxon>
    </lineage>
</organism>
<comment type="caution">
    <text evidence="2">The sequence shown here is derived from an EMBL/GenBank/DDBJ whole genome shotgun (WGS) entry which is preliminary data.</text>
</comment>
<proteinExistence type="predicted"/>
<dbReference type="AlphaFoldDB" id="A0A1A7P725"/>
<protein>
    <submittedName>
        <fullName evidence="2">Uncharacterized protein</fullName>
    </submittedName>
</protein>
<keyword evidence="1" id="KW-1133">Transmembrane helix</keyword>
<feature type="transmembrane region" description="Helical" evidence="1">
    <location>
        <begin position="6"/>
        <end position="25"/>
    </location>
</feature>